<reference evidence="8 9" key="1">
    <citation type="journal article" date="2014" name="Genome Announc.">
        <title>Draft Genome Sequence of Fervidicella metallireducens Strain AeBT, an Iron-Reducing Thermoanaerobe from the Great Artesian Basin.</title>
        <authorList>
            <person name="Patel B.K."/>
        </authorList>
    </citation>
    <scope>NUCLEOTIDE SEQUENCE [LARGE SCALE GENOMIC DNA]</scope>
    <source>
        <strain evidence="8 9">AeB</strain>
    </source>
</reference>
<keyword evidence="9" id="KW-1185">Reference proteome</keyword>
<dbReference type="InterPro" id="IPR015867">
    <property type="entry name" value="N-reg_PII/ATP_PRibTrfase_C"/>
</dbReference>
<feature type="domain" description="DUF2179" evidence="7">
    <location>
        <begin position="221"/>
        <end position="275"/>
    </location>
</feature>
<keyword evidence="3 6" id="KW-0812">Transmembrane</keyword>
<evidence type="ECO:0000313" key="9">
    <source>
        <dbReference type="Proteomes" id="UP000019681"/>
    </source>
</evidence>
<evidence type="ECO:0000313" key="8">
    <source>
        <dbReference type="EMBL" id="EYE88851.1"/>
    </source>
</evidence>
<dbReference type="AlphaFoldDB" id="A0A017RW58"/>
<accession>A0A017RW58</accession>
<dbReference type="CDD" id="cd16380">
    <property type="entry name" value="YitT_C"/>
    <property type="match status" value="1"/>
</dbReference>
<dbReference type="STRING" id="1403537.Q428_05575"/>
<name>A0A017RW58_9CLOT</name>
<dbReference type="PIRSF" id="PIRSF006483">
    <property type="entry name" value="Membrane_protein_YitT"/>
    <property type="match status" value="1"/>
</dbReference>
<evidence type="ECO:0000256" key="5">
    <source>
        <dbReference type="ARBA" id="ARBA00023136"/>
    </source>
</evidence>
<dbReference type="Pfam" id="PF02588">
    <property type="entry name" value="YitT_membrane"/>
    <property type="match status" value="1"/>
</dbReference>
<evidence type="ECO:0000256" key="2">
    <source>
        <dbReference type="ARBA" id="ARBA00022475"/>
    </source>
</evidence>
<evidence type="ECO:0000259" key="7">
    <source>
        <dbReference type="Pfam" id="PF10035"/>
    </source>
</evidence>
<proteinExistence type="predicted"/>
<comment type="subcellular location">
    <subcellularLocation>
        <location evidence="1">Cell membrane</location>
        <topology evidence="1">Multi-pass membrane protein</topology>
    </subcellularLocation>
</comment>
<feature type="transmembrane region" description="Helical" evidence="6">
    <location>
        <begin position="46"/>
        <end position="72"/>
    </location>
</feature>
<evidence type="ECO:0000256" key="1">
    <source>
        <dbReference type="ARBA" id="ARBA00004651"/>
    </source>
</evidence>
<gene>
    <name evidence="8" type="ORF">Q428_05575</name>
</gene>
<dbReference type="InterPro" id="IPR019264">
    <property type="entry name" value="DUF2179"/>
</dbReference>
<dbReference type="InterPro" id="IPR051461">
    <property type="entry name" value="UPF0750_membrane"/>
</dbReference>
<dbReference type="GO" id="GO:0005886">
    <property type="term" value="C:plasma membrane"/>
    <property type="evidence" value="ECO:0007669"/>
    <property type="project" value="UniProtKB-SubCell"/>
</dbReference>
<dbReference type="OrthoDB" id="9779786at2"/>
<keyword evidence="4 6" id="KW-1133">Transmembrane helix</keyword>
<keyword evidence="5 6" id="KW-0472">Membrane</keyword>
<evidence type="ECO:0000256" key="6">
    <source>
        <dbReference type="SAM" id="Phobius"/>
    </source>
</evidence>
<comment type="caution">
    <text evidence="8">The sequence shown here is derived from an EMBL/GenBank/DDBJ whole genome shotgun (WGS) entry which is preliminary data.</text>
</comment>
<feature type="transmembrane region" description="Helical" evidence="6">
    <location>
        <begin position="106"/>
        <end position="126"/>
    </location>
</feature>
<protein>
    <submittedName>
        <fullName evidence="8">Membrane protein</fullName>
    </submittedName>
</protein>
<organism evidence="8 9">
    <name type="scientific">Fervidicella metallireducens AeB</name>
    <dbReference type="NCBI Taxonomy" id="1403537"/>
    <lineage>
        <taxon>Bacteria</taxon>
        <taxon>Bacillati</taxon>
        <taxon>Bacillota</taxon>
        <taxon>Clostridia</taxon>
        <taxon>Eubacteriales</taxon>
        <taxon>Clostridiaceae</taxon>
        <taxon>Fervidicella</taxon>
    </lineage>
</organism>
<dbReference type="Proteomes" id="UP000019681">
    <property type="component" value="Unassembled WGS sequence"/>
</dbReference>
<dbReference type="PANTHER" id="PTHR33545:SF9">
    <property type="entry name" value="UPF0750 MEMBRANE PROTEIN YITE"/>
    <property type="match status" value="1"/>
</dbReference>
<sequence length="284" mass="30884">MKKTIKEYILITLGIFLVAAGIYYFLVPSNLAAGGVSGLAMVINKFIPALPVGLLMLGMNIILFIVAFIVIGPNFGGKTIYASLGLSGAIWVLEKVYPIAKPLTDDLFLSLLFGILISGVGMGIIFNQNASTGGTDIIAKIINKFFHIDIGKALLMSDFLITLLAGITFGFEVGMYALLGVIINGVIIDSVIEGLSICKKVTIISEKSEEITKFIMDELGRGVTIYDARGAYTGETKEVLVTVMNRKEFIKLREFIKEMDKRAFITVSNIHEVLGEGFKDIIEP</sequence>
<dbReference type="PANTHER" id="PTHR33545">
    <property type="entry name" value="UPF0750 MEMBRANE PROTEIN YITT-RELATED"/>
    <property type="match status" value="1"/>
</dbReference>
<dbReference type="Gene3D" id="3.30.70.120">
    <property type="match status" value="1"/>
</dbReference>
<keyword evidence="2" id="KW-1003">Cell membrane</keyword>
<evidence type="ECO:0000256" key="4">
    <source>
        <dbReference type="ARBA" id="ARBA00022989"/>
    </source>
</evidence>
<feature type="transmembrane region" description="Helical" evidence="6">
    <location>
        <begin position="7"/>
        <end position="26"/>
    </location>
</feature>
<dbReference type="EMBL" id="AZQP01000012">
    <property type="protein sequence ID" value="EYE88851.1"/>
    <property type="molecule type" value="Genomic_DNA"/>
</dbReference>
<dbReference type="Pfam" id="PF10035">
    <property type="entry name" value="DUF2179"/>
    <property type="match status" value="1"/>
</dbReference>
<evidence type="ECO:0000256" key="3">
    <source>
        <dbReference type="ARBA" id="ARBA00022692"/>
    </source>
</evidence>
<dbReference type="InterPro" id="IPR003740">
    <property type="entry name" value="YitT"/>
</dbReference>